<dbReference type="EMBL" id="BAAAVI010000067">
    <property type="protein sequence ID" value="GAA2900311.1"/>
    <property type="molecule type" value="Genomic_DNA"/>
</dbReference>
<evidence type="ECO:0000256" key="1">
    <source>
        <dbReference type="SAM" id="MobiDB-lite"/>
    </source>
</evidence>
<sequence>MIVAPDGFDTPGATRLPRLDGAGGVTRCGASSDAGAPRRLRAVPPARGPMTDPADGPREPDRLSGAGRAARYDLAVRASYEAVTRGGPDSRHPTGLADRVRRDPRTARDRTHEPDAGGARLGTRVTNFTHGPVRAPRPEPTGSREPALRPAPGRRAPLPENRNRRVLVGSGAHGLRPPRGRQTAAWQHKTPPDLPSGR</sequence>
<feature type="compositionally biased region" description="Low complexity" evidence="1">
    <location>
        <begin position="34"/>
        <end position="49"/>
    </location>
</feature>
<feature type="region of interest" description="Disordered" evidence="1">
    <location>
        <begin position="1"/>
        <end position="198"/>
    </location>
</feature>
<comment type="caution">
    <text evidence="2">The sequence shown here is derived from an EMBL/GenBank/DDBJ whole genome shotgun (WGS) entry which is preliminary data.</text>
</comment>
<evidence type="ECO:0000313" key="3">
    <source>
        <dbReference type="Proteomes" id="UP001500831"/>
    </source>
</evidence>
<dbReference type="Proteomes" id="UP001500831">
    <property type="component" value="Unassembled WGS sequence"/>
</dbReference>
<evidence type="ECO:0000313" key="2">
    <source>
        <dbReference type="EMBL" id="GAA2900311.1"/>
    </source>
</evidence>
<organism evidence="2 3">
    <name type="scientific">Streptosporangium fragile</name>
    <dbReference type="NCBI Taxonomy" id="46186"/>
    <lineage>
        <taxon>Bacteria</taxon>
        <taxon>Bacillati</taxon>
        <taxon>Actinomycetota</taxon>
        <taxon>Actinomycetes</taxon>
        <taxon>Streptosporangiales</taxon>
        <taxon>Streptosporangiaceae</taxon>
        <taxon>Streptosporangium</taxon>
    </lineage>
</organism>
<reference evidence="2 3" key="1">
    <citation type="journal article" date="2019" name="Int. J. Syst. Evol. Microbiol.">
        <title>The Global Catalogue of Microorganisms (GCM) 10K type strain sequencing project: providing services to taxonomists for standard genome sequencing and annotation.</title>
        <authorList>
            <consortium name="The Broad Institute Genomics Platform"/>
            <consortium name="The Broad Institute Genome Sequencing Center for Infectious Disease"/>
            <person name="Wu L."/>
            <person name="Ma J."/>
        </authorList>
    </citation>
    <scope>NUCLEOTIDE SEQUENCE [LARGE SCALE GENOMIC DNA]</scope>
    <source>
        <strain evidence="2 3">JCM 6242</strain>
    </source>
</reference>
<name>A0ABN3W7N9_9ACTN</name>
<keyword evidence="3" id="KW-1185">Reference proteome</keyword>
<proteinExistence type="predicted"/>
<protein>
    <submittedName>
        <fullName evidence="2">Uncharacterized protein</fullName>
    </submittedName>
</protein>
<accession>A0ABN3W7N9</accession>
<gene>
    <name evidence="2" type="ORF">GCM10010517_65950</name>
</gene>
<feature type="compositionally biased region" description="Basic and acidic residues" evidence="1">
    <location>
        <begin position="88"/>
        <end position="115"/>
    </location>
</feature>
<feature type="compositionally biased region" description="Low complexity" evidence="1">
    <location>
        <begin position="144"/>
        <end position="160"/>
    </location>
</feature>